<feature type="region of interest" description="Disordered" evidence="3">
    <location>
        <begin position="266"/>
        <end position="358"/>
    </location>
</feature>
<evidence type="ECO:0000313" key="5">
    <source>
        <dbReference type="Proteomes" id="UP000886653"/>
    </source>
</evidence>
<feature type="compositionally biased region" description="Basic and acidic residues" evidence="3">
    <location>
        <begin position="306"/>
        <end position="315"/>
    </location>
</feature>
<name>A0A9P6NBJ4_9BASI</name>
<protein>
    <submittedName>
        <fullName evidence="4">Uncharacterized protein</fullName>
    </submittedName>
</protein>
<dbReference type="GO" id="GO:0016925">
    <property type="term" value="P:protein sumoylation"/>
    <property type="evidence" value="ECO:0007669"/>
    <property type="project" value="TreeGrafter"/>
</dbReference>
<organism evidence="4 5">
    <name type="scientific">Cronartium quercuum f. sp. fusiforme G11</name>
    <dbReference type="NCBI Taxonomy" id="708437"/>
    <lineage>
        <taxon>Eukaryota</taxon>
        <taxon>Fungi</taxon>
        <taxon>Dikarya</taxon>
        <taxon>Basidiomycota</taxon>
        <taxon>Pucciniomycotina</taxon>
        <taxon>Pucciniomycetes</taxon>
        <taxon>Pucciniales</taxon>
        <taxon>Coleosporiaceae</taxon>
        <taxon>Cronartium</taxon>
    </lineage>
</organism>
<evidence type="ECO:0000256" key="2">
    <source>
        <dbReference type="SAM" id="Coils"/>
    </source>
</evidence>
<keyword evidence="1" id="KW-0469">Meiosis</keyword>
<evidence type="ECO:0000313" key="4">
    <source>
        <dbReference type="EMBL" id="KAG0141257.1"/>
    </source>
</evidence>
<keyword evidence="5" id="KW-1185">Reference proteome</keyword>
<evidence type="ECO:0000256" key="3">
    <source>
        <dbReference type="SAM" id="MobiDB-lite"/>
    </source>
</evidence>
<dbReference type="InterPro" id="IPR042123">
    <property type="entry name" value="Zip3/RNF212-like"/>
</dbReference>
<dbReference type="PANTHER" id="PTHR22663:SF17">
    <property type="entry name" value="RING FINGER PROTEIN NARYA-RELATED"/>
    <property type="match status" value="1"/>
</dbReference>
<dbReference type="GO" id="GO:0007131">
    <property type="term" value="P:reciprocal meiotic recombination"/>
    <property type="evidence" value="ECO:0007669"/>
    <property type="project" value="InterPro"/>
</dbReference>
<evidence type="ECO:0000256" key="1">
    <source>
        <dbReference type="ARBA" id="ARBA00023254"/>
    </source>
</evidence>
<proteinExistence type="predicted"/>
<feature type="compositionally biased region" description="Polar residues" evidence="3">
    <location>
        <begin position="266"/>
        <end position="285"/>
    </location>
</feature>
<feature type="region of interest" description="Disordered" evidence="3">
    <location>
        <begin position="372"/>
        <end position="444"/>
    </location>
</feature>
<dbReference type="AlphaFoldDB" id="A0A9P6NBJ4"/>
<dbReference type="GO" id="GO:0000795">
    <property type="term" value="C:synaptonemal complex"/>
    <property type="evidence" value="ECO:0007669"/>
    <property type="project" value="InterPro"/>
</dbReference>
<feature type="compositionally biased region" description="Low complexity" evidence="3">
    <location>
        <begin position="1"/>
        <end position="15"/>
    </location>
</feature>
<feature type="region of interest" description="Disordered" evidence="3">
    <location>
        <begin position="458"/>
        <end position="491"/>
    </location>
</feature>
<reference evidence="4" key="1">
    <citation type="submission" date="2013-11" db="EMBL/GenBank/DDBJ databases">
        <title>Genome sequence of the fusiform rust pathogen reveals effectors for host alternation and coevolution with pine.</title>
        <authorList>
            <consortium name="DOE Joint Genome Institute"/>
            <person name="Smith K."/>
            <person name="Pendleton A."/>
            <person name="Kubisiak T."/>
            <person name="Anderson C."/>
            <person name="Salamov A."/>
            <person name="Aerts A."/>
            <person name="Riley R."/>
            <person name="Clum A."/>
            <person name="Lindquist E."/>
            <person name="Ence D."/>
            <person name="Campbell M."/>
            <person name="Kronenberg Z."/>
            <person name="Feau N."/>
            <person name="Dhillon B."/>
            <person name="Hamelin R."/>
            <person name="Burleigh J."/>
            <person name="Smith J."/>
            <person name="Yandell M."/>
            <person name="Nelson C."/>
            <person name="Grigoriev I."/>
            <person name="Davis J."/>
        </authorList>
    </citation>
    <scope>NUCLEOTIDE SEQUENCE</scope>
    <source>
        <strain evidence="4">G11</strain>
    </source>
</reference>
<feature type="compositionally biased region" description="Polar residues" evidence="3">
    <location>
        <begin position="396"/>
        <end position="405"/>
    </location>
</feature>
<dbReference type="GO" id="GO:0007129">
    <property type="term" value="P:homologous chromosome pairing at meiosis"/>
    <property type="evidence" value="ECO:0007669"/>
    <property type="project" value="TreeGrafter"/>
</dbReference>
<dbReference type="OrthoDB" id="2503547at2759"/>
<feature type="region of interest" description="Disordered" evidence="3">
    <location>
        <begin position="200"/>
        <end position="249"/>
    </location>
</feature>
<feature type="compositionally biased region" description="Polar residues" evidence="3">
    <location>
        <begin position="479"/>
        <end position="489"/>
    </location>
</feature>
<dbReference type="GO" id="GO:0019789">
    <property type="term" value="F:SUMO transferase activity"/>
    <property type="evidence" value="ECO:0007669"/>
    <property type="project" value="InterPro"/>
</dbReference>
<dbReference type="PANTHER" id="PTHR22663">
    <property type="entry name" value="RING FINGER PROTEIN NARYA-RELATED"/>
    <property type="match status" value="1"/>
</dbReference>
<accession>A0A9P6NBJ4</accession>
<comment type="caution">
    <text evidence="4">The sequence shown here is derived from an EMBL/GenBank/DDBJ whole genome shotgun (WGS) entry which is preliminary data.</text>
</comment>
<keyword evidence="2" id="KW-0175">Coiled coil</keyword>
<dbReference type="Proteomes" id="UP000886653">
    <property type="component" value="Unassembled WGS sequence"/>
</dbReference>
<gene>
    <name evidence="4" type="ORF">CROQUDRAFT_686170</name>
</gene>
<dbReference type="EMBL" id="MU167394">
    <property type="protein sequence ID" value="KAG0141257.1"/>
    <property type="molecule type" value="Genomic_DNA"/>
</dbReference>
<feature type="region of interest" description="Disordered" evidence="3">
    <location>
        <begin position="1"/>
        <end position="24"/>
    </location>
</feature>
<sequence length="504" mass="56092">MSYTRFSSRPRSSTTGEGNTFGWTDEGSDDPFQFLGCCNCYRDLASNGKRSSRVKKNSTTFWLLECGHLSCAICLGYEAGQPNPHQDHQCPMPTCNSSHSAIHEVKATEPIHSSIGSYLLPHRALTDQLASSWAFQFEHMSLRIQNLRKRVESQRTALENSVIQLQALRSLRGELAELKVVNHQLRLELEHARAAPSVLQRPPFLNETSTTVRGARPEESYSRQPQNPTNQKRREPAYQTTSIDPGWRPTAARRAAYFEKCAGQYTFNGSRPPSRNTDHSATPKNNLREPVSNRFKPPSLGVIRESVAEDVRPVERAGSLAPGSHHQARPQEDRHTLEAPSPRAPGGYSNQLKRPTAPQEMISQRRQNAIVPLPIPPRSTASRNVSHPQHFPNAPPNHQHSNASQAYLPPTPRSRASDRPTFTYHPEPNEPSWNQNMAEAPISHLPPLTPSRYAHVRGEPRDGQAPLPTHTRSSHGFAAQSTSGNSTVHNGLYVPRFGVARGAQ</sequence>
<feature type="coiled-coil region" evidence="2">
    <location>
        <begin position="148"/>
        <end position="195"/>
    </location>
</feature>